<name>A0A4S8QG40_9ACTN</name>
<dbReference type="AlphaFoldDB" id="A0A4S8QG40"/>
<feature type="domain" description="Xylose isomerase-like TIM barrel" evidence="1">
    <location>
        <begin position="30"/>
        <end position="264"/>
    </location>
</feature>
<evidence type="ECO:0000259" key="1">
    <source>
        <dbReference type="Pfam" id="PF01261"/>
    </source>
</evidence>
<dbReference type="SUPFAM" id="SSF51658">
    <property type="entry name" value="Xylose isomerase-like"/>
    <property type="match status" value="1"/>
</dbReference>
<evidence type="ECO:0000313" key="2">
    <source>
        <dbReference type="EMBL" id="THV43388.1"/>
    </source>
</evidence>
<reference evidence="2 3" key="2">
    <citation type="submission" date="2019-05" db="EMBL/GenBank/DDBJ databases">
        <title>Glycomyces buryatensis sp. nov.</title>
        <authorList>
            <person name="Nikitina E."/>
        </authorList>
    </citation>
    <scope>NUCLEOTIDE SEQUENCE [LARGE SCALE GENOMIC DNA]</scope>
    <source>
        <strain evidence="2 3">18</strain>
    </source>
</reference>
<keyword evidence="2" id="KW-0413">Isomerase</keyword>
<dbReference type="OrthoDB" id="3248123at2"/>
<dbReference type="InterPro" id="IPR050312">
    <property type="entry name" value="IolE/XylAMocC-like"/>
</dbReference>
<dbReference type="InterPro" id="IPR013022">
    <property type="entry name" value="Xyl_isomerase-like_TIM-brl"/>
</dbReference>
<dbReference type="Proteomes" id="UP000308760">
    <property type="component" value="Unassembled WGS sequence"/>
</dbReference>
<dbReference type="Pfam" id="PF01261">
    <property type="entry name" value="AP_endonuc_2"/>
    <property type="match status" value="1"/>
</dbReference>
<dbReference type="InterPro" id="IPR036237">
    <property type="entry name" value="Xyl_isomerase-like_sf"/>
</dbReference>
<dbReference type="Gene3D" id="3.20.20.150">
    <property type="entry name" value="Divalent-metal-dependent TIM barrel enzymes"/>
    <property type="match status" value="1"/>
</dbReference>
<dbReference type="GO" id="GO:0016853">
    <property type="term" value="F:isomerase activity"/>
    <property type="evidence" value="ECO:0007669"/>
    <property type="project" value="UniProtKB-KW"/>
</dbReference>
<dbReference type="EMBL" id="STGY01000004">
    <property type="protein sequence ID" value="THV43388.1"/>
    <property type="molecule type" value="Genomic_DNA"/>
</dbReference>
<dbReference type="PANTHER" id="PTHR12110">
    <property type="entry name" value="HYDROXYPYRUVATE ISOMERASE"/>
    <property type="match status" value="1"/>
</dbReference>
<protein>
    <submittedName>
        <fullName evidence="2">Sugar phosphate isomerase/epimerase</fullName>
    </submittedName>
</protein>
<comment type="caution">
    <text evidence="2">The sequence shown here is derived from an EMBL/GenBank/DDBJ whole genome shotgun (WGS) entry which is preliminary data.</text>
</comment>
<dbReference type="PANTHER" id="PTHR12110:SF47">
    <property type="match status" value="1"/>
</dbReference>
<evidence type="ECO:0000313" key="3">
    <source>
        <dbReference type="Proteomes" id="UP000308760"/>
    </source>
</evidence>
<gene>
    <name evidence="2" type="ORF">FAB82_01560</name>
</gene>
<reference evidence="3" key="1">
    <citation type="submission" date="2019-04" db="EMBL/GenBank/DDBJ databases">
        <title>Nocardioides xinjiangensis sp. nov.</title>
        <authorList>
            <person name="Liu S."/>
        </authorList>
    </citation>
    <scope>NUCLEOTIDE SEQUENCE [LARGE SCALE GENOMIC DNA]</scope>
    <source>
        <strain evidence="3">18</strain>
    </source>
</reference>
<accession>A0A4S8QG40</accession>
<keyword evidence="3" id="KW-1185">Reference proteome</keyword>
<organism evidence="2 3">
    <name type="scientific">Glycomyces buryatensis</name>
    <dbReference type="NCBI Taxonomy" id="2570927"/>
    <lineage>
        <taxon>Bacteria</taxon>
        <taxon>Bacillati</taxon>
        <taxon>Actinomycetota</taxon>
        <taxon>Actinomycetes</taxon>
        <taxon>Glycomycetales</taxon>
        <taxon>Glycomycetaceae</taxon>
        <taxon>Glycomyces</taxon>
    </lineage>
</organism>
<sequence length="273" mass="29580">MERSLECVNESVPVLLSTTSVYPEPTAVGFELAADLGYDGVELMIFTDRVSQDPAAAASLAKHYGVKIGAVHAPCLLVTQRVWSADPWTRLRRSVQAADYLGSPTVVIHPPFSWQREYASKFSSVLDGLHARYPGVTIAVENMFPLKLGKRKLVPYRPHWDPTRHGYDSYTLDLSHCAAAGADALAMADRMGKGLRHIHLCDGNAPGTDAHLVPGRGSQPCAELLGRLGASGWNGSITVEVSTRKSGNRTRRSADLAESLKFARDALTSQMPA</sequence>
<proteinExistence type="predicted"/>